<dbReference type="PROSITE" id="PS50893">
    <property type="entry name" value="ABC_TRANSPORTER_2"/>
    <property type="match status" value="1"/>
</dbReference>
<dbReference type="SMART" id="SM00382">
    <property type="entry name" value="AAA"/>
    <property type="match status" value="1"/>
</dbReference>
<comment type="caution">
    <text evidence="7">The sequence shown here is derived from an EMBL/GenBank/DDBJ whole genome shotgun (WGS) entry which is preliminary data.</text>
</comment>
<dbReference type="Gene3D" id="3.40.50.300">
    <property type="entry name" value="P-loop containing nucleotide triphosphate hydrolases"/>
    <property type="match status" value="1"/>
</dbReference>
<evidence type="ECO:0000313" key="7">
    <source>
        <dbReference type="EMBL" id="KMY31395.1"/>
    </source>
</evidence>
<dbReference type="InterPro" id="IPR003593">
    <property type="entry name" value="AAA+_ATPase"/>
</dbReference>
<dbReference type="CDD" id="cd03255">
    <property type="entry name" value="ABC_MJ0796_LolCDE_FtsE"/>
    <property type="match status" value="1"/>
</dbReference>
<comment type="similarity">
    <text evidence="1">Belongs to the ABC transporter superfamily.</text>
</comment>
<dbReference type="SUPFAM" id="SSF52540">
    <property type="entry name" value="P-loop containing nucleoside triphosphate hydrolases"/>
    <property type="match status" value="1"/>
</dbReference>
<dbReference type="PANTHER" id="PTHR24220">
    <property type="entry name" value="IMPORT ATP-BINDING PROTEIN"/>
    <property type="match status" value="1"/>
</dbReference>
<evidence type="ECO:0000259" key="6">
    <source>
        <dbReference type="PROSITE" id="PS50893"/>
    </source>
</evidence>
<dbReference type="InterPro" id="IPR003439">
    <property type="entry name" value="ABC_transporter-like_ATP-bd"/>
</dbReference>
<feature type="compositionally biased region" description="Basic residues" evidence="5">
    <location>
        <begin position="228"/>
        <end position="243"/>
    </location>
</feature>
<evidence type="ECO:0000256" key="2">
    <source>
        <dbReference type="ARBA" id="ARBA00022448"/>
    </source>
</evidence>
<keyword evidence="3" id="KW-0547">Nucleotide-binding</keyword>
<dbReference type="InterPro" id="IPR015854">
    <property type="entry name" value="ABC_transpr_LolD-like"/>
</dbReference>
<name>A0A0K9FAB5_9BACI</name>
<proteinExistence type="inferred from homology"/>
<dbReference type="PATRIC" id="fig|582475.4.peg.165"/>
<dbReference type="GO" id="GO:0005886">
    <property type="term" value="C:plasma membrane"/>
    <property type="evidence" value="ECO:0007669"/>
    <property type="project" value="TreeGrafter"/>
</dbReference>
<keyword evidence="4" id="KW-0067">ATP-binding</keyword>
<evidence type="ECO:0000256" key="1">
    <source>
        <dbReference type="ARBA" id="ARBA00005417"/>
    </source>
</evidence>
<evidence type="ECO:0000256" key="4">
    <source>
        <dbReference type="ARBA" id="ARBA00022840"/>
    </source>
</evidence>
<dbReference type="AlphaFoldDB" id="A0A0K9FAB5"/>
<evidence type="ECO:0000256" key="5">
    <source>
        <dbReference type="SAM" id="MobiDB-lite"/>
    </source>
</evidence>
<dbReference type="Pfam" id="PF00005">
    <property type="entry name" value="ABC_tran"/>
    <property type="match status" value="1"/>
</dbReference>
<dbReference type="Proteomes" id="UP000037326">
    <property type="component" value="Unassembled WGS sequence"/>
</dbReference>
<dbReference type="GO" id="GO:0022857">
    <property type="term" value="F:transmembrane transporter activity"/>
    <property type="evidence" value="ECO:0007669"/>
    <property type="project" value="TreeGrafter"/>
</dbReference>
<dbReference type="FunFam" id="3.40.50.300:FF:000056">
    <property type="entry name" value="Cell division ATP-binding protein FtsE"/>
    <property type="match status" value="1"/>
</dbReference>
<dbReference type="InterPro" id="IPR027417">
    <property type="entry name" value="P-loop_NTPase"/>
</dbReference>
<gene>
    <name evidence="7" type="ORF">ACZ11_03815</name>
</gene>
<accession>A0A0K9FAB5</accession>
<dbReference type="OrthoDB" id="9791546at2"/>
<dbReference type="PANTHER" id="PTHR24220:SF689">
    <property type="entry name" value="LIPOPROTEIN-RELEASING SYSTEM ATP-BINDING PROTEIN LOLD"/>
    <property type="match status" value="1"/>
</dbReference>
<organism evidence="7 8">
    <name type="scientific">Lysinibacillus xylanilyticus</name>
    <dbReference type="NCBI Taxonomy" id="582475"/>
    <lineage>
        <taxon>Bacteria</taxon>
        <taxon>Bacillati</taxon>
        <taxon>Bacillota</taxon>
        <taxon>Bacilli</taxon>
        <taxon>Bacillales</taxon>
        <taxon>Bacillaceae</taxon>
        <taxon>Lysinibacillus</taxon>
    </lineage>
</organism>
<dbReference type="GO" id="GO:0016887">
    <property type="term" value="F:ATP hydrolysis activity"/>
    <property type="evidence" value="ECO:0007669"/>
    <property type="project" value="InterPro"/>
</dbReference>
<evidence type="ECO:0000256" key="3">
    <source>
        <dbReference type="ARBA" id="ARBA00022741"/>
    </source>
</evidence>
<keyword evidence="2" id="KW-0813">Transport</keyword>
<dbReference type="InterPro" id="IPR017911">
    <property type="entry name" value="MacB-like_ATP-bd"/>
</dbReference>
<feature type="domain" description="ABC transporter" evidence="6">
    <location>
        <begin position="5"/>
        <end position="242"/>
    </location>
</feature>
<reference evidence="8" key="1">
    <citation type="submission" date="2015-07" db="EMBL/GenBank/DDBJ databases">
        <authorList>
            <consortium name="Consortium for Microbial Forensics and Genomics (microFORGE)"/>
            <person name="Knight B.M."/>
            <person name="Roberts D.P."/>
            <person name="Lin D."/>
            <person name="Hari K."/>
            <person name="Fletcher J."/>
            <person name="Melcher U."/>
            <person name="Blagden T."/>
            <person name="Winegar R.A."/>
        </authorList>
    </citation>
    <scope>NUCLEOTIDE SEQUENCE [LARGE SCALE GENOMIC DNA]</scope>
    <source>
        <strain evidence="8">DSM 23493</strain>
    </source>
</reference>
<protein>
    <submittedName>
        <fullName evidence="7">ABC transporter</fullName>
    </submittedName>
</protein>
<sequence length="243" mass="27208">METILQFKNLEYYYESNGKKVTILDNVNFSFQKGLFYTILGPSGSGKTTTLSLGCGLDLPKQGHVLYNGKDIRKIGLVRYRNQYVSAIFQAYNLITYMTALQNVLTAMEITGVKVQNKKARALELLEKVGLTEVEAKRNVLQLSGGQQQRVAIARSLSCNVDLLIADEPTGNLDGETAKEIIELFQALAHQENKCVIVVTHSQEVAKQSDRAVYLSNKKLEVKDRNNPPKKKSKNIKCNPIKR</sequence>
<dbReference type="InterPro" id="IPR017871">
    <property type="entry name" value="ABC_transporter-like_CS"/>
</dbReference>
<dbReference type="RefSeq" id="WP_049663939.1">
    <property type="nucleotide sequence ID" value="NZ_LFXJ01000005.1"/>
</dbReference>
<feature type="region of interest" description="Disordered" evidence="5">
    <location>
        <begin position="220"/>
        <end position="243"/>
    </location>
</feature>
<dbReference type="EMBL" id="LFXJ01000005">
    <property type="protein sequence ID" value="KMY31395.1"/>
    <property type="molecule type" value="Genomic_DNA"/>
</dbReference>
<dbReference type="GeneID" id="96597444"/>
<dbReference type="PROSITE" id="PS00211">
    <property type="entry name" value="ABC_TRANSPORTER_1"/>
    <property type="match status" value="1"/>
</dbReference>
<dbReference type="GO" id="GO:0005524">
    <property type="term" value="F:ATP binding"/>
    <property type="evidence" value="ECO:0007669"/>
    <property type="project" value="UniProtKB-KW"/>
</dbReference>
<evidence type="ECO:0000313" key="8">
    <source>
        <dbReference type="Proteomes" id="UP000037326"/>
    </source>
</evidence>